<evidence type="ECO:0000313" key="3">
    <source>
        <dbReference type="EMBL" id="GFY83709.1"/>
    </source>
</evidence>
<evidence type="ECO:0008006" key="5">
    <source>
        <dbReference type="Google" id="ProtNLM"/>
    </source>
</evidence>
<evidence type="ECO:0000256" key="2">
    <source>
        <dbReference type="SAM" id="SignalP"/>
    </source>
</evidence>
<feature type="region of interest" description="Disordered" evidence="1">
    <location>
        <begin position="199"/>
        <end position="220"/>
    </location>
</feature>
<protein>
    <recommendedName>
        <fullName evidence="5">PAR1 protein</fullName>
    </recommendedName>
</protein>
<feature type="compositionally biased region" description="Acidic residues" evidence="1">
    <location>
        <begin position="211"/>
        <end position="220"/>
    </location>
</feature>
<dbReference type="Pfam" id="PF06521">
    <property type="entry name" value="PAR1"/>
    <property type="match status" value="1"/>
</dbReference>
<feature type="signal peptide" evidence="2">
    <location>
        <begin position="1"/>
        <end position="25"/>
    </location>
</feature>
<feature type="chain" id="PRO_5029626271" description="PAR1 protein" evidence="2">
    <location>
        <begin position="26"/>
        <end position="220"/>
    </location>
</feature>
<keyword evidence="2" id="KW-0732">Signal</keyword>
<dbReference type="PANTHER" id="PTHR33649:SF4">
    <property type="entry name" value="PAR1 PROTEIN"/>
    <property type="match status" value="1"/>
</dbReference>
<organism evidence="3 4">
    <name type="scientific">Actinidia rufa</name>
    <dbReference type="NCBI Taxonomy" id="165716"/>
    <lineage>
        <taxon>Eukaryota</taxon>
        <taxon>Viridiplantae</taxon>
        <taxon>Streptophyta</taxon>
        <taxon>Embryophyta</taxon>
        <taxon>Tracheophyta</taxon>
        <taxon>Spermatophyta</taxon>
        <taxon>Magnoliopsida</taxon>
        <taxon>eudicotyledons</taxon>
        <taxon>Gunneridae</taxon>
        <taxon>Pentapetalae</taxon>
        <taxon>asterids</taxon>
        <taxon>Ericales</taxon>
        <taxon>Actinidiaceae</taxon>
        <taxon>Actinidia</taxon>
    </lineage>
</organism>
<dbReference type="Proteomes" id="UP000585474">
    <property type="component" value="Unassembled WGS sequence"/>
</dbReference>
<evidence type="ECO:0000313" key="4">
    <source>
        <dbReference type="Proteomes" id="UP000585474"/>
    </source>
</evidence>
<evidence type="ECO:0000256" key="1">
    <source>
        <dbReference type="SAM" id="MobiDB-lite"/>
    </source>
</evidence>
<proteinExistence type="predicted"/>
<keyword evidence="4" id="KW-1185">Reference proteome</keyword>
<reference evidence="3 4" key="1">
    <citation type="submission" date="2019-07" db="EMBL/GenBank/DDBJ databases">
        <title>De Novo Assembly of kiwifruit Actinidia rufa.</title>
        <authorList>
            <person name="Sugita-Konishi S."/>
            <person name="Sato K."/>
            <person name="Mori E."/>
            <person name="Abe Y."/>
            <person name="Kisaki G."/>
            <person name="Hamano K."/>
            <person name="Suezawa K."/>
            <person name="Otani M."/>
            <person name="Fukuda T."/>
            <person name="Manabe T."/>
            <person name="Gomi K."/>
            <person name="Tabuchi M."/>
            <person name="Akimitsu K."/>
            <person name="Kataoka I."/>
        </authorList>
    </citation>
    <scope>NUCLEOTIDE SEQUENCE [LARGE SCALE GENOMIC DNA]</scope>
    <source>
        <strain evidence="4">cv. Fuchu</strain>
    </source>
</reference>
<dbReference type="AlphaFoldDB" id="A0A7J0ECX1"/>
<comment type="caution">
    <text evidence="3">The sequence shown here is derived from an EMBL/GenBank/DDBJ whole genome shotgun (WGS) entry which is preliminary data.</text>
</comment>
<dbReference type="PANTHER" id="PTHR33649">
    <property type="entry name" value="PAR1 PROTEIN"/>
    <property type="match status" value="1"/>
</dbReference>
<dbReference type="InterPro" id="IPR009489">
    <property type="entry name" value="PAR1"/>
</dbReference>
<dbReference type="EMBL" id="BJWL01000003">
    <property type="protein sequence ID" value="GFY83709.1"/>
    <property type="molecule type" value="Genomic_DNA"/>
</dbReference>
<gene>
    <name evidence="3" type="ORF">Acr_03g0004830</name>
</gene>
<name>A0A7J0ECX1_9ERIC</name>
<dbReference type="OrthoDB" id="772928at2759"/>
<sequence length="220" mass="23356">MAASTKFSLILFFFTCSLFLKGTLGEIVCEHLPTTVCSFAIASCGKRCLLETDDRETGYQCKTLEVVAKSMAPYIETDACLSACGLNRNSVGISSDKFLEPQFLAKLCSPNCYRNCPNIIDVYTKLADAEGVTLLNLCAKQKFHLHRNMLERLSSDAAPGPIHAALGPMGANEIKLLSSGDASSPIASIKSVKLDQVDADADADAPAPADADADADADAP</sequence>
<accession>A0A7J0ECX1</accession>